<dbReference type="Proteomes" id="UP001172386">
    <property type="component" value="Unassembled WGS sequence"/>
</dbReference>
<evidence type="ECO:0000313" key="1">
    <source>
        <dbReference type="EMBL" id="KAJ9656073.1"/>
    </source>
</evidence>
<proteinExistence type="predicted"/>
<organism evidence="1 2">
    <name type="scientific">Neophaeococcomyces mojaviensis</name>
    <dbReference type="NCBI Taxonomy" id="3383035"/>
    <lineage>
        <taxon>Eukaryota</taxon>
        <taxon>Fungi</taxon>
        <taxon>Dikarya</taxon>
        <taxon>Ascomycota</taxon>
        <taxon>Pezizomycotina</taxon>
        <taxon>Eurotiomycetes</taxon>
        <taxon>Chaetothyriomycetidae</taxon>
        <taxon>Chaetothyriales</taxon>
        <taxon>Chaetothyriales incertae sedis</taxon>
        <taxon>Neophaeococcomyces</taxon>
    </lineage>
</organism>
<evidence type="ECO:0000313" key="2">
    <source>
        <dbReference type="Proteomes" id="UP001172386"/>
    </source>
</evidence>
<sequence>MPINLDWIRDPVLEGLTAFQRLIRSINWSDTALGPIESWPRELRQMFRLAVADTSPAVIYWGPERTIIYNEAFIPLIGEKHPNVLGMNAPDVFPDFWDYFETVLEEQTNTGQAVSGDASRLLMVRHGFLEETYFDWKLIPIISDDGLVLGSYGIPTDRTEDIIGLRRNLCVQSLSQKLAHANTITDFASITMQGLAQNEKDIPFAVLYSQKLSPHTNDTYTNLHYNVVGTVGVPSEHMLQNHHVDLEHADDIFTKAILEAINSGQTVVFRDDTLETAKYFTDIEWKGSDTPSKQFVVLPITDNRKIPAFLIIGINPYRRYNSWYQNFLQMMADVLSTQHSKIRLSEELKYRVSIAKQALQDFEKSETRFARFAGRSVIGLAVTDLNGKIIYANDAWFKFSGCDSDQMDTASWQDIVHEDDVPILQEWWHKVAVLKQNGSIQFRSKNAYKHGHMESPNRTGLCAAYADVDEDGIETVMGLVVDISEQVWIQGQLLERSRELELSEKKYRNFAEHAPLGIVRTDKEGYVVFGNDAWHNYYGFTKGNVPDPQPWLDYLLPDDVQKCRDFFTALTRAKIPRSVELRLKRRYQITEGDRLIEGDAWIIATGVAEWTEEDEVDHIDFWVTEISAQKMAATVLTDKMEEAIRTRTQQERFIDMISHEIRNPLSAVLHCGEEIVESMKQCLITMDGKTPTEALMAAKRSPDTEIMEKMINNALDAGNTIMYCVQHQKQIVDDVLTLSKLDSELLVVSPIPVQPLDLMHSCIKIFEPELRSSDINLSLHADDSLTKYGIVWILLDPNRFSQILINLITNAIKFTRASSTRKIDIKLSAHAERPDSPQELQYVPPRFRQLQRKVSYVHAASPQIEDKLYLRCSVSDTGKGLSSDEKKLLFKRFAQASPKTEVSYGGSGLGLFISRQITEMLGGEIGVGSSPSGGCIFAFYVATTKIDPPENLKDIPKPRSSPAVRAADIPMTLALESPKKLPSRLKEAQKPSTQETRKALVVEDNLVNQKVLCKQLRNRGFEVEATNHGREALEALERARIAANNGGPFDVCLCDIEMPIMDGIECVKEVRRLESEGHFPARIPIIGVTANVRSKQVDAALDAGMDGITTKPYRIDDLIAHIDRLCPVIMTGDG</sequence>
<gene>
    <name evidence="1" type="ORF">H2198_005233</name>
</gene>
<name>A0ACC3A6H2_9EURO</name>
<keyword evidence="2" id="KW-1185">Reference proteome</keyword>
<reference evidence="1" key="1">
    <citation type="submission" date="2022-10" db="EMBL/GenBank/DDBJ databases">
        <title>Culturing micro-colonial fungi from biological soil crusts in the Mojave desert and describing Neophaeococcomyces mojavensis, and introducing the new genera and species Taxawa tesnikishii.</title>
        <authorList>
            <person name="Kurbessoian T."/>
            <person name="Stajich J.E."/>
        </authorList>
    </citation>
    <scope>NUCLEOTIDE SEQUENCE</scope>
    <source>
        <strain evidence="1">JES_112</strain>
    </source>
</reference>
<dbReference type="EMBL" id="JAPDRQ010000084">
    <property type="protein sequence ID" value="KAJ9656073.1"/>
    <property type="molecule type" value="Genomic_DNA"/>
</dbReference>
<comment type="caution">
    <text evidence="1">The sequence shown here is derived from an EMBL/GenBank/DDBJ whole genome shotgun (WGS) entry which is preliminary data.</text>
</comment>
<protein>
    <submittedName>
        <fullName evidence="1">Uncharacterized protein</fullName>
    </submittedName>
</protein>
<accession>A0ACC3A6H2</accession>